<dbReference type="InterPro" id="IPR032267">
    <property type="entry name" value="DUF4832"/>
</dbReference>
<dbReference type="SUPFAM" id="SSF51445">
    <property type="entry name" value="(Trans)glycosidases"/>
    <property type="match status" value="1"/>
</dbReference>
<proteinExistence type="predicted"/>
<sequence>MRRTVRNTIVGVAAAAALAIPALFAAPATAGTNHPTGTSGQASWTSLAAAGEPDVNPLKGFIPFAGSYTAFPYSMEWAYFPVNAVMTGPDTFDWSTLDTALDTIAARGHQTAFRFYLDYPGQPSGVPQYLLDGGLATHSYSDYGNNGVSVSPDYDDPNLRTAIDHFVAALGQRYDGDARVGFVQAGLIGFWGEWHTYPYNGDGGQPNWMPSDATQLEVLTDFTDAFHTTKLMVRNPSTMNAGLPIGYHDDSFALETKTSSLGWHFMDNMVAAGATDKWKTEPIAGELRPELQPCLFSAAGCPVLEDGGDNDFAGSADQTHASWLMDHYAFETGYSAADKPAALAASKSLGYSFRATQALVPSSTAPTTVSVGLSVANVGRAPFYYDWPITLSYVNPSGAAVKTVTTSWHVSDIASGASTQFTGSIDLTGVAPGTYTLVAQVTNPLAGGLPIRFANAAQDTTKSGWLTLGTTTVVSGSTSAGHGHGGAGGHGGTPVGAHPGHGTPAGGHGGGCARGGFRAA</sequence>
<accession>A0A7W4UYR1</accession>
<dbReference type="InterPro" id="IPR017853">
    <property type="entry name" value="GH"/>
</dbReference>
<keyword evidence="2" id="KW-0732">Signal</keyword>
<feature type="domain" description="DUF4832" evidence="3">
    <location>
        <begin position="318"/>
        <end position="452"/>
    </location>
</feature>
<feature type="signal peptide" evidence="2">
    <location>
        <begin position="1"/>
        <end position="25"/>
    </location>
</feature>
<keyword evidence="5" id="KW-1185">Reference proteome</keyword>
<name>A0A7W4UYR1_LEIAQ</name>
<evidence type="ECO:0000256" key="2">
    <source>
        <dbReference type="SAM" id="SignalP"/>
    </source>
</evidence>
<dbReference type="RefSeq" id="WP_183428750.1">
    <property type="nucleotide sequence ID" value="NZ_JACHVP010000004.1"/>
</dbReference>
<comment type="caution">
    <text evidence="4">The sequence shown here is derived from an EMBL/GenBank/DDBJ whole genome shotgun (WGS) entry which is preliminary data.</text>
</comment>
<feature type="compositionally biased region" description="Gly residues" evidence="1">
    <location>
        <begin position="482"/>
        <end position="494"/>
    </location>
</feature>
<feature type="region of interest" description="Disordered" evidence="1">
    <location>
        <begin position="476"/>
        <end position="520"/>
    </location>
</feature>
<dbReference type="Gene3D" id="3.20.20.80">
    <property type="entry name" value="Glycosidases"/>
    <property type="match status" value="1"/>
</dbReference>
<reference evidence="4 5" key="1">
    <citation type="submission" date="2020-08" db="EMBL/GenBank/DDBJ databases">
        <title>Sequencing the genomes of 1000 actinobacteria strains.</title>
        <authorList>
            <person name="Klenk H.-P."/>
        </authorList>
    </citation>
    <scope>NUCLEOTIDE SEQUENCE [LARGE SCALE GENOMIC DNA]</scope>
    <source>
        <strain evidence="4 5">DSM 20146</strain>
    </source>
</reference>
<dbReference type="Pfam" id="PF16116">
    <property type="entry name" value="DUF4832"/>
    <property type="match status" value="1"/>
</dbReference>
<dbReference type="Proteomes" id="UP000538196">
    <property type="component" value="Unassembled WGS sequence"/>
</dbReference>
<evidence type="ECO:0000313" key="4">
    <source>
        <dbReference type="EMBL" id="MBB2968607.1"/>
    </source>
</evidence>
<evidence type="ECO:0000256" key="1">
    <source>
        <dbReference type="SAM" id="MobiDB-lite"/>
    </source>
</evidence>
<organism evidence="4 5">
    <name type="scientific">Leifsonia aquatica</name>
    <name type="common">Corynebacterium aquaticum</name>
    <dbReference type="NCBI Taxonomy" id="144185"/>
    <lineage>
        <taxon>Bacteria</taxon>
        <taxon>Bacillati</taxon>
        <taxon>Actinomycetota</taxon>
        <taxon>Actinomycetes</taxon>
        <taxon>Micrococcales</taxon>
        <taxon>Microbacteriaceae</taxon>
        <taxon>Leifsonia</taxon>
    </lineage>
</organism>
<feature type="chain" id="PRO_5039102781" description="DUF4832 domain-containing protein" evidence="2">
    <location>
        <begin position="26"/>
        <end position="520"/>
    </location>
</feature>
<evidence type="ECO:0000313" key="5">
    <source>
        <dbReference type="Proteomes" id="UP000538196"/>
    </source>
</evidence>
<dbReference type="EMBL" id="JACHVP010000004">
    <property type="protein sequence ID" value="MBB2968607.1"/>
    <property type="molecule type" value="Genomic_DNA"/>
</dbReference>
<protein>
    <recommendedName>
        <fullName evidence="3">DUF4832 domain-containing protein</fullName>
    </recommendedName>
</protein>
<evidence type="ECO:0000259" key="3">
    <source>
        <dbReference type="Pfam" id="PF16116"/>
    </source>
</evidence>
<gene>
    <name evidence="4" type="ORF">FHX33_003383</name>
</gene>
<feature type="compositionally biased region" description="Gly residues" evidence="1">
    <location>
        <begin position="503"/>
        <end position="514"/>
    </location>
</feature>
<dbReference type="AlphaFoldDB" id="A0A7W4UYR1"/>